<proteinExistence type="predicted"/>
<dbReference type="eggNOG" id="KOG1203">
    <property type="taxonomic scope" value="Eukaryota"/>
</dbReference>
<accession>D8TI91</accession>
<feature type="domain" description="NADH:ubiquinone oxidoreductase intermediate-associated protein 30" evidence="2">
    <location>
        <begin position="244"/>
        <end position="409"/>
    </location>
</feature>
<evidence type="ECO:0000259" key="3">
    <source>
        <dbReference type="Pfam" id="PF13460"/>
    </source>
</evidence>
<reference evidence="4 5" key="1">
    <citation type="journal article" date="2010" name="Science">
        <title>Genomic analysis of organismal complexity in the multicellular green alga Volvox carteri.</title>
        <authorList>
            <person name="Prochnik S.E."/>
            <person name="Umen J."/>
            <person name="Nedelcu A.M."/>
            <person name="Hallmann A."/>
            <person name="Miller S.M."/>
            <person name="Nishii I."/>
            <person name="Ferris P."/>
            <person name="Kuo A."/>
            <person name="Mitros T."/>
            <person name="Fritz-Laylin L.K."/>
            <person name="Hellsten U."/>
            <person name="Chapman J."/>
            <person name="Simakov O."/>
            <person name="Rensing S.A."/>
            <person name="Terry A."/>
            <person name="Pangilinan J."/>
            <person name="Kapitonov V."/>
            <person name="Jurka J."/>
            <person name="Salamov A."/>
            <person name="Shapiro H."/>
            <person name="Schmutz J."/>
            <person name="Grimwood J."/>
            <person name="Lindquist E."/>
            <person name="Lucas S."/>
            <person name="Grigoriev I.V."/>
            <person name="Schmitt R."/>
            <person name="Kirk D."/>
            <person name="Rokhsar D.S."/>
        </authorList>
    </citation>
    <scope>NUCLEOTIDE SEQUENCE [LARGE SCALE GENOMIC DNA]</scope>
    <source>
        <strain evidence="5">f. Nagariensis / Eve</strain>
    </source>
</reference>
<evidence type="ECO:0000313" key="4">
    <source>
        <dbReference type="EMBL" id="EFJ53199.1"/>
    </source>
</evidence>
<dbReference type="InterPro" id="IPR016040">
    <property type="entry name" value="NAD(P)-bd_dom"/>
</dbReference>
<dbReference type="PANTHER" id="PTHR15020">
    <property type="entry name" value="FLAVIN REDUCTASE-RELATED"/>
    <property type="match status" value="1"/>
</dbReference>
<dbReference type="InterPro" id="IPR008979">
    <property type="entry name" value="Galactose-bd-like_sf"/>
</dbReference>
<feature type="compositionally biased region" description="Low complexity" evidence="1">
    <location>
        <begin position="606"/>
        <end position="620"/>
    </location>
</feature>
<dbReference type="PANTHER" id="PTHR15020:SF11">
    <property type="entry name" value="OS06G0360300 PROTEIN"/>
    <property type="match status" value="1"/>
</dbReference>
<dbReference type="KEGG" id="vcn:VOLCADRAFT_102805"/>
<dbReference type="Pfam" id="PF08547">
    <property type="entry name" value="CIA30"/>
    <property type="match status" value="1"/>
</dbReference>
<keyword evidence="5" id="KW-1185">Reference proteome</keyword>
<dbReference type="InParanoid" id="D8TI91"/>
<dbReference type="AlphaFoldDB" id="D8TI91"/>
<dbReference type="Gene3D" id="3.40.50.720">
    <property type="entry name" value="NAD(P)-binding Rossmann-like Domain"/>
    <property type="match status" value="2"/>
</dbReference>
<evidence type="ECO:0000259" key="2">
    <source>
        <dbReference type="Pfam" id="PF08547"/>
    </source>
</evidence>
<protein>
    <recommendedName>
        <fullName evidence="6">NADH:ubiquinone oxidoreductase intermediate-associated protein 30 domain-containing protein</fullName>
    </recommendedName>
</protein>
<dbReference type="OrthoDB" id="426386at2759"/>
<evidence type="ECO:0008006" key="6">
    <source>
        <dbReference type="Google" id="ProtNLM"/>
    </source>
</evidence>
<evidence type="ECO:0000256" key="1">
    <source>
        <dbReference type="SAM" id="MobiDB-lite"/>
    </source>
</evidence>
<feature type="domain" description="NAD(P)-binding" evidence="3">
    <location>
        <begin position="422"/>
        <end position="522"/>
    </location>
</feature>
<dbReference type="Pfam" id="PF13460">
    <property type="entry name" value="NAD_binding_10"/>
    <property type="match status" value="1"/>
</dbReference>
<evidence type="ECO:0000313" key="5">
    <source>
        <dbReference type="Proteomes" id="UP000001058"/>
    </source>
</evidence>
<name>D8TI91_VOLCA</name>
<dbReference type="GeneID" id="9625311"/>
<dbReference type="Proteomes" id="UP000001058">
    <property type="component" value="Unassembled WGS sequence"/>
</dbReference>
<sequence length="655" mass="69864">MIDPGTKHLSEEGAYVEMRYTGMRILRDRVACAASLALDQIPIEALAAGGVVLAGLVGTIAFQMQQQPGAAGDGVALSEAANAAEMAPPPPPPPPRENAVLVMGATGRLGRRVVAKLLAMGRTVVAGCRSLDKARDVLLGTGEGRMGLSAGFQEGGRPGILFLEQVDITNPESLRRSELWEGVQQVVLTVGTVFGPLPEGGFGVLDGMTSERVEAEGISSLVSVLREVLPKKATRSSQLVLPMRTAEELAVWNRLDDVIMGGSSDSGLQPAPEGAGVAGAVWRGNLVVEGGGFCGARSNKLGLDLAGYDGVHLRLLGDGQTFKLNIKTIDQEDVPESTYQATFDTVSGQWADVYIPWHNFVPVKRAQSDPEGAPLDPSRISKLGLVLSRFEYNKMPNPDYKPGPFELLIEGGIHAYNDVRPQLVMISSAGVERNAIIGDDEVKRAADIPIVQLNPNGTLNHKYTAEIAVRSSGYPYSVVRSTGMIDSFEGGPYLLQADQGDEIVGQISREEVAECLVMAVSMPEATGKTFELRRNEAAESKGKRPMGRQDYVRLFLKLALDKHRWRVGLQPMPKPVPPPSPVTEERRREIVAQVAVIRGQGPPPSSGSGQPQPQVQVQPGPGDGANGASVLVQPQATATAEVKAEKQRETVGVRA</sequence>
<dbReference type="EMBL" id="GL378323">
    <property type="protein sequence ID" value="EFJ53199.1"/>
    <property type="molecule type" value="Genomic_DNA"/>
</dbReference>
<feature type="region of interest" description="Disordered" evidence="1">
    <location>
        <begin position="595"/>
        <end position="633"/>
    </location>
</feature>
<dbReference type="InterPro" id="IPR013857">
    <property type="entry name" value="NADH-UbQ_OxRdtase-assoc_prot30"/>
</dbReference>
<dbReference type="STRING" id="3068.D8TI91"/>
<organism evidence="5">
    <name type="scientific">Volvox carteri f. nagariensis</name>
    <dbReference type="NCBI Taxonomy" id="3068"/>
    <lineage>
        <taxon>Eukaryota</taxon>
        <taxon>Viridiplantae</taxon>
        <taxon>Chlorophyta</taxon>
        <taxon>core chlorophytes</taxon>
        <taxon>Chlorophyceae</taxon>
        <taxon>CS clade</taxon>
        <taxon>Chlamydomonadales</taxon>
        <taxon>Volvocaceae</taxon>
        <taxon>Volvox</taxon>
    </lineage>
</organism>
<dbReference type="SUPFAM" id="SSF51735">
    <property type="entry name" value="NAD(P)-binding Rossmann-fold domains"/>
    <property type="match status" value="1"/>
</dbReference>
<dbReference type="InterPro" id="IPR036291">
    <property type="entry name" value="NAD(P)-bd_dom_sf"/>
</dbReference>
<gene>
    <name evidence="4" type="ORF">VOLCADRAFT_102805</name>
</gene>
<dbReference type="RefSeq" id="XP_002946204.1">
    <property type="nucleotide sequence ID" value="XM_002946158.1"/>
</dbReference>
<dbReference type="SUPFAM" id="SSF49785">
    <property type="entry name" value="Galactose-binding domain-like"/>
    <property type="match status" value="1"/>
</dbReference>